<name>A0ABD6D126_9EURY</name>
<reference evidence="5 6" key="1">
    <citation type="journal article" date="2019" name="Int. J. Syst. Evol. Microbiol.">
        <title>The Global Catalogue of Microorganisms (GCM) 10K type strain sequencing project: providing services to taxonomists for standard genome sequencing and annotation.</title>
        <authorList>
            <consortium name="The Broad Institute Genomics Platform"/>
            <consortium name="The Broad Institute Genome Sequencing Center for Infectious Disease"/>
            <person name="Wu L."/>
            <person name="Ma J."/>
        </authorList>
    </citation>
    <scope>NUCLEOTIDE SEQUENCE [LARGE SCALE GENOMIC DNA]</scope>
    <source>
        <strain evidence="5 6">CGMCC 1.10594</strain>
    </source>
</reference>
<evidence type="ECO:0000256" key="2">
    <source>
        <dbReference type="SAM" id="Phobius"/>
    </source>
</evidence>
<feature type="region of interest" description="Disordered" evidence="1">
    <location>
        <begin position="174"/>
        <end position="255"/>
    </location>
</feature>
<proteinExistence type="predicted"/>
<feature type="transmembrane region" description="Helical" evidence="2">
    <location>
        <begin position="21"/>
        <end position="42"/>
    </location>
</feature>
<feature type="compositionally biased region" description="Low complexity" evidence="1">
    <location>
        <begin position="193"/>
        <end position="205"/>
    </location>
</feature>
<protein>
    <submittedName>
        <fullName evidence="5">Ribonuclease BN</fullName>
    </submittedName>
</protein>
<dbReference type="Proteomes" id="UP001597075">
    <property type="component" value="Unassembled WGS sequence"/>
</dbReference>
<gene>
    <name evidence="5" type="ORF">ACFSBJ_14050</name>
</gene>
<evidence type="ECO:0000259" key="4">
    <source>
        <dbReference type="Pfam" id="PF23601"/>
    </source>
</evidence>
<evidence type="ECO:0000313" key="6">
    <source>
        <dbReference type="Proteomes" id="UP001597075"/>
    </source>
</evidence>
<keyword evidence="2" id="KW-1133">Transmembrane helix</keyword>
<feature type="transmembrane region" description="Helical" evidence="2">
    <location>
        <begin position="89"/>
        <end position="109"/>
    </location>
</feature>
<evidence type="ECO:0000313" key="5">
    <source>
        <dbReference type="EMBL" id="MFD1634850.1"/>
    </source>
</evidence>
<comment type="caution">
    <text evidence="5">The sequence shown here is derived from an EMBL/GenBank/DDBJ whole genome shotgun (WGS) entry which is preliminary data.</text>
</comment>
<dbReference type="Pfam" id="PF23601">
    <property type="entry name" value="CdpA_C"/>
    <property type="match status" value="1"/>
</dbReference>
<dbReference type="InterPro" id="IPR055564">
    <property type="entry name" value="CdpA_C"/>
</dbReference>
<feature type="transmembrane region" description="Helical" evidence="2">
    <location>
        <begin position="62"/>
        <end position="82"/>
    </location>
</feature>
<accession>A0ABD6D126</accession>
<keyword evidence="2" id="KW-0472">Membrane</keyword>
<evidence type="ECO:0000256" key="1">
    <source>
        <dbReference type="SAM" id="MobiDB-lite"/>
    </source>
</evidence>
<dbReference type="InterPro" id="IPR055563">
    <property type="entry name" value="CdpA_N"/>
</dbReference>
<keyword evidence="2" id="KW-0812">Transmembrane</keyword>
<dbReference type="Pfam" id="PF23600">
    <property type="entry name" value="CdpA_N"/>
    <property type="match status" value="1"/>
</dbReference>
<sequence>MTSLGEVYHGDDRSGPGLRQIYAGASLFLVGIVLVVAGIVVATTDVLLGGGITLLDVREYGGILAGLGVPAVFLGISAVLPAERSTRAAAGIGASVAVLGVALFAHAYPCRWSGANCAPGMVDLTLPTAGIYFLGALTTFWCLFVGIANFKTRNDPGGTVTMEVTRQGETKVIEVDRSNSGGGVGLGGGVAGPTGTVDSGVSDGGADADDIREVTTVTSTSDGGAAGTSPPQSPPSPSGPTDRADETWKSTAAADATTDAADRYCGNCEHFEYVRTERGIQPYCGYHDGVMADMDACEDWSNR</sequence>
<keyword evidence="6" id="KW-1185">Reference proteome</keyword>
<feature type="compositionally biased region" description="Gly residues" evidence="1">
    <location>
        <begin position="180"/>
        <end position="192"/>
    </location>
</feature>
<evidence type="ECO:0000259" key="3">
    <source>
        <dbReference type="Pfam" id="PF23600"/>
    </source>
</evidence>
<feature type="transmembrane region" description="Helical" evidence="2">
    <location>
        <begin position="129"/>
        <end position="150"/>
    </location>
</feature>
<organism evidence="5 6">
    <name type="scientific">Haloplanus ruber</name>
    <dbReference type="NCBI Taxonomy" id="869892"/>
    <lineage>
        <taxon>Archaea</taxon>
        <taxon>Methanobacteriati</taxon>
        <taxon>Methanobacteriota</taxon>
        <taxon>Stenosarchaea group</taxon>
        <taxon>Halobacteria</taxon>
        <taxon>Halobacteriales</taxon>
        <taxon>Haloferacaceae</taxon>
        <taxon>Haloplanus</taxon>
    </lineage>
</organism>
<dbReference type="EMBL" id="JBHUDL010000010">
    <property type="protein sequence ID" value="MFD1634850.1"/>
    <property type="molecule type" value="Genomic_DNA"/>
</dbReference>
<dbReference type="RefSeq" id="WP_256405085.1">
    <property type="nucleotide sequence ID" value="NZ_CP187151.1"/>
</dbReference>
<feature type="domain" description="Cell division protein A N-terminal" evidence="3">
    <location>
        <begin position="2"/>
        <end position="156"/>
    </location>
</feature>
<feature type="domain" description="Cell division protein A C-terminal" evidence="4">
    <location>
        <begin position="262"/>
        <end position="303"/>
    </location>
</feature>
<dbReference type="AlphaFoldDB" id="A0ABD6D126"/>